<reference evidence="2" key="1">
    <citation type="submission" date="2016-10" db="EMBL/GenBank/DDBJ databases">
        <authorList>
            <person name="Varghese N."/>
        </authorList>
    </citation>
    <scope>NUCLEOTIDE SEQUENCE [LARGE SCALE GENOMIC DNA]</scope>
    <source>
        <strain evidence="2">DSM 12489</strain>
    </source>
</reference>
<keyword evidence="2" id="KW-1185">Reference proteome</keyword>
<dbReference type="AlphaFoldDB" id="A0A1H2XR33"/>
<dbReference type="RefSeq" id="WP_074693723.1">
    <property type="nucleotide sequence ID" value="NZ_FNOJ01000023.1"/>
</dbReference>
<dbReference type="STRING" id="89784.SAMN04489725_12327"/>
<name>A0A1H2XR33_9BACL</name>
<evidence type="ECO:0000313" key="2">
    <source>
        <dbReference type="Proteomes" id="UP000182589"/>
    </source>
</evidence>
<sequence>MRSAIIFALMFFFILSWNYQPYMDVINGARLEYLQAVAETAISEAKIKGYFSATDLSNIQQAVATHLGYPVSEVQVQGTTIPTMRGNPIDIQISIPTHINLFSMAPSSNQATLMAYESADSEAINPS</sequence>
<accession>A0A1H2XR33</accession>
<gene>
    <name evidence="1" type="ORF">SAMN04489725_12327</name>
</gene>
<protein>
    <submittedName>
        <fullName evidence="1">Uncharacterized protein</fullName>
    </submittedName>
</protein>
<evidence type="ECO:0000313" key="1">
    <source>
        <dbReference type="EMBL" id="SDW94789.1"/>
    </source>
</evidence>
<proteinExistence type="predicted"/>
<dbReference type="Proteomes" id="UP000182589">
    <property type="component" value="Unassembled WGS sequence"/>
</dbReference>
<organism evidence="1 2">
    <name type="scientific">Alicyclobacillus hesperidum</name>
    <dbReference type="NCBI Taxonomy" id="89784"/>
    <lineage>
        <taxon>Bacteria</taxon>
        <taxon>Bacillati</taxon>
        <taxon>Bacillota</taxon>
        <taxon>Bacilli</taxon>
        <taxon>Bacillales</taxon>
        <taxon>Alicyclobacillaceae</taxon>
        <taxon>Alicyclobacillus</taxon>
    </lineage>
</organism>
<dbReference type="EMBL" id="FNOJ01000023">
    <property type="protein sequence ID" value="SDW94789.1"/>
    <property type="molecule type" value="Genomic_DNA"/>
</dbReference>